<dbReference type="EMBL" id="QRQO01000031">
    <property type="protein sequence ID" value="RHN11856.1"/>
    <property type="molecule type" value="Genomic_DNA"/>
</dbReference>
<evidence type="ECO:0000313" key="2">
    <source>
        <dbReference type="Proteomes" id="UP000283700"/>
    </source>
</evidence>
<dbReference type="AlphaFoldDB" id="A0A415U1D0"/>
<comment type="caution">
    <text evidence="1">The sequence shown here is derived from an EMBL/GenBank/DDBJ whole genome shotgun (WGS) entry which is preliminary data.</text>
</comment>
<accession>A0A415U1D0</accession>
<gene>
    <name evidence="1" type="ORF">DWZ29_10925</name>
</gene>
<name>A0A415U1D0_9FIRM</name>
<proteinExistence type="predicted"/>
<evidence type="ECO:0000313" key="1">
    <source>
        <dbReference type="EMBL" id="RHN11856.1"/>
    </source>
</evidence>
<organism evidence="1 2">
    <name type="scientific">Anaerobutyricum hallii</name>
    <dbReference type="NCBI Taxonomy" id="39488"/>
    <lineage>
        <taxon>Bacteria</taxon>
        <taxon>Bacillati</taxon>
        <taxon>Bacillota</taxon>
        <taxon>Clostridia</taxon>
        <taxon>Lachnospirales</taxon>
        <taxon>Lachnospiraceae</taxon>
        <taxon>Anaerobutyricum</taxon>
    </lineage>
</organism>
<reference evidence="1 2" key="1">
    <citation type="submission" date="2018-08" db="EMBL/GenBank/DDBJ databases">
        <title>A genome reference for cultivated species of the human gut microbiota.</title>
        <authorList>
            <person name="Zou Y."/>
            <person name="Xue W."/>
            <person name="Luo G."/>
        </authorList>
    </citation>
    <scope>NUCLEOTIDE SEQUENCE [LARGE SCALE GENOMIC DNA]</scope>
    <source>
        <strain evidence="1 2">AF31-17AC</strain>
    </source>
</reference>
<dbReference type="Proteomes" id="UP000283700">
    <property type="component" value="Unassembled WGS sequence"/>
</dbReference>
<sequence>MKLLFVKGKRGLAANHNGKFYFPDRNGCIKATGLYDCKITIDKDKFAFVDGKLIKTQATSIETICSLLNLDMSSVGLENRETINVFNVNNVDVLFVKNSISTHLIYINDKEQIESITSFSTNSKSSYNLRQLYSPGENMKRIISNMDIKNYLVKNGAETLSDLMLLKAATIVKSKQGKYHHIIDMSLVDSKFIVVHTEYWDVNLTGIYVYDKKQNALIDVDEKIFDAVADKKNCKKISVKEIDEFCIKNHIAMHYMRDEQEDPELKPVFENKIRFMNTNIVVKCLDANALFVDIREEDKAVITKSFDKLEAYKKKIGKCISKSMLQEFSKFSPKNILGL</sequence>
<dbReference type="RefSeq" id="WP_118486250.1">
    <property type="nucleotide sequence ID" value="NZ_QRQO01000031.1"/>
</dbReference>
<protein>
    <submittedName>
        <fullName evidence="1">Uncharacterized protein</fullName>
    </submittedName>
</protein>